<proteinExistence type="predicted"/>
<organism evidence="1 2">
    <name type="scientific">Puccinia sorghi</name>
    <dbReference type="NCBI Taxonomy" id="27349"/>
    <lineage>
        <taxon>Eukaryota</taxon>
        <taxon>Fungi</taxon>
        <taxon>Dikarya</taxon>
        <taxon>Basidiomycota</taxon>
        <taxon>Pucciniomycotina</taxon>
        <taxon>Pucciniomycetes</taxon>
        <taxon>Pucciniales</taxon>
        <taxon>Pucciniaceae</taxon>
        <taxon>Puccinia</taxon>
    </lineage>
</organism>
<accession>A0A0L6VQH8</accession>
<reference evidence="1 2" key="1">
    <citation type="submission" date="2015-08" db="EMBL/GenBank/DDBJ databases">
        <title>Next Generation Sequencing and Analysis of the Genome of Puccinia sorghi L Schw, the Causal Agent of Maize Common Rust.</title>
        <authorList>
            <person name="Rochi L."/>
            <person name="Burguener G."/>
            <person name="Darino M."/>
            <person name="Turjanski A."/>
            <person name="Kreff E."/>
            <person name="Dieguez M.J."/>
            <person name="Sacco F."/>
        </authorList>
    </citation>
    <scope>NUCLEOTIDE SEQUENCE [LARGE SCALE GENOMIC DNA]</scope>
    <source>
        <strain evidence="1 2">RO10H11247</strain>
    </source>
</reference>
<evidence type="ECO:0000313" key="1">
    <source>
        <dbReference type="EMBL" id="KNZ62435.1"/>
    </source>
</evidence>
<dbReference type="VEuPathDB" id="FungiDB:VP01_126g1"/>
<dbReference type="AlphaFoldDB" id="A0A0L6VQH8"/>
<sequence>MMMMVSVVSCCVLTTHNKLLANKACSAARQQSLDGFSSLLFTGELYKITTRDYMANKKVGIHRHKTHTFIALLVSHFTRHAHLLAVFLLLLIITHIEQINSQDKKAVFNWGFLRLLIPDPVQGQSFFYISGAPPGADIGVLTSNHGALLPKIMDRMNWEKRFSQTVHVECPLTLIYPTFYDFMSILTERDGTKDQKDVMSTKNQHHHLLPNLHIFFESSEFFKKIAHQHLKINFHKARLLRLINAPFLVIFTLFKTSPVTLQPWFLESLALLPSLFFDDASTFKLTLPLGTTSVMIRLQQSMSTSAVIRQSMIGHDLHAPQLCFTSRPFLTCINFLLIFKPLHSLQFLSFFSIHWVGCMTLPCLPHPSCCVVYIELGALLTYHKESIPITTLLTLKHPLYMIPQPQAKKHQKSPTHDPMTLYQISIFVVHILSALISEFFEIFILSIPSLENYADLHRVLNRHSLISPSVGASPHTPLYVNKSPQYAPLFRPSVSFSLYFSMQKDQKPKPPSFAFLTFFHNPLAAQLLAAGHHYGIQLSSATFPPSSSCSVPPDHISFLHRSLILLALPDILPPKKSIFPFCVQQKYLPWLFFMLLHDPRALLHPAIKIKMIIIMYQWCEKEDRYHDKMMKMMTTKKKKKIHIHMLIERGRVGRIIRVNIYVCQDRERGKGPRLTNTNKLHIYSVDFKIRNRKGREKKKDRKRYVRVRVNEIIGNRRKPHIRMEERIAEGNLSMGGTPCMFFFSKKKVDKCVGKSVMRGAVNFN</sequence>
<evidence type="ECO:0000313" key="2">
    <source>
        <dbReference type="Proteomes" id="UP000037035"/>
    </source>
</evidence>
<dbReference type="Proteomes" id="UP000037035">
    <property type="component" value="Unassembled WGS sequence"/>
</dbReference>
<gene>
    <name evidence="1" type="ORF">VP01_126g1</name>
</gene>
<keyword evidence="2" id="KW-1185">Reference proteome</keyword>
<dbReference type="EMBL" id="LAVV01002999">
    <property type="protein sequence ID" value="KNZ62435.1"/>
    <property type="molecule type" value="Genomic_DNA"/>
</dbReference>
<comment type="caution">
    <text evidence="1">The sequence shown here is derived from an EMBL/GenBank/DDBJ whole genome shotgun (WGS) entry which is preliminary data.</text>
</comment>
<protein>
    <submittedName>
        <fullName evidence="1">Putative signal peptide protein</fullName>
    </submittedName>
</protein>
<name>A0A0L6VQH8_9BASI</name>